<protein>
    <submittedName>
        <fullName evidence="2">Uncharacterized protein</fullName>
    </submittedName>
</protein>
<organism evidence="2 3">
    <name type="scientific">Hydrogenophaga laconesensis</name>
    <dbReference type="NCBI Taxonomy" id="1805971"/>
    <lineage>
        <taxon>Bacteria</taxon>
        <taxon>Pseudomonadati</taxon>
        <taxon>Pseudomonadota</taxon>
        <taxon>Betaproteobacteria</taxon>
        <taxon>Burkholderiales</taxon>
        <taxon>Comamonadaceae</taxon>
        <taxon>Hydrogenophaga</taxon>
    </lineage>
</organism>
<gene>
    <name evidence="2" type="ORF">J2X09_005065</name>
</gene>
<feature type="region of interest" description="Disordered" evidence="1">
    <location>
        <begin position="1"/>
        <end position="41"/>
    </location>
</feature>
<proteinExistence type="predicted"/>
<name>A0ABU1VIG9_9BURK</name>
<dbReference type="EMBL" id="JAVDWE010000022">
    <property type="protein sequence ID" value="MDR7097291.1"/>
    <property type="molecule type" value="Genomic_DNA"/>
</dbReference>
<comment type="caution">
    <text evidence="2">The sequence shown here is derived from an EMBL/GenBank/DDBJ whole genome shotgun (WGS) entry which is preliminary data.</text>
</comment>
<evidence type="ECO:0000256" key="1">
    <source>
        <dbReference type="SAM" id="MobiDB-lite"/>
    </source>
</evidence>
<sequence length="41" mass="4130">MARILGGLRGPRPDLAGKSPEFVSRCASGVGGTESLNSLAT</sequence>
<evidence type="ECO:0000313" key="2">
    <source>
        <dbReference type="EMBL" id="MDR7097291.1"/>
    </source>
</evidence>
<accession>A0ABU1VIG9</accession>
<evidence type="ECO:0000313" key="3">
    <source>
        <dbReference type="Proteomes" id="UP001265550"/>
    </source>
</evidence>
<keyword evidence="3" id="KW-1185">Reference proteome</keyword>
<reference evidence="2 3" key="1">
    <citation type="submission" date="2023-07" db="EMBL/GenBank/DDBJ databases">
        <title>Sorghum-associated microbial communities from plants grown in Nebraska, USA.</title>
        <authorList>
            <person name="Schachtman D."/>
        </authorList>
    </citation>
    <scope>NUCLEOTIDE SEQUENCE [LARGE SCALE GENOMIC DNA]</scope>
    <source>
        <strain evidence="2 3">BE240</strain>
    </source>
</reference>
<dbReference type="Proteomes" id="UP001265550">
    <property type="component" value="Unassembled WGS sequence"/>
</dbReference>